<dbReference type="SUPFAM" id="SSF55785">
    <property type="entry name" value="PYP-like sensor domain (PAS domain)"/>
    <property type="match status" value="1"/>
</dbReference>
<protein>
    <submittedName>
        <fullName evidence="1">Diguanylate cyclase</fullName>
    </submittedName>
</protein>
<name>A0ABT4I8H2_9ACTO</name>
<proteinExistence type="predicted"/>
<evidence type="ECO:0000313" key="1">
    <source>
        <dbReference type="EMBL" id="MCZ0858050.1"/>
    </source>
</evidence>
<organism evidence="1 2">
    <name type="scientific">Actinomyces israelii</name>
    <dbReference type="NCBI Taxonomy" id="1659"/>
    <lineage>
        <taxon>Bacteria</taxon>
        <taxon>Bacillati</taxon>
        <taxon>Actinomycetota</taxon>
        <taxon>Actinomycetes</taxon>
        <taxon>Actinomycetales</taxon>
        <taxon>Actinomycetaceae</taxon>
        <taxon>Actinomyces</taxon>
    </lineage>
</organism>
<dbReference type="EMBL" id="JAPTMY010000016">
    <property type="protein sequence ID" value="MCZ0858050.1"/>
    <property type="molecule type" value="Genomic_DNA"/>
</dbReference>
<accession>A0ABT4I8H2</accession>
<reference evidence="1" key="1">
    <citation type="submission" date="2022-10" db="EMBL/GenBank/DDBJ databases">
        <title>Genome sequence of Actinomyces israelii ATCC 10048.</title>
        <authorList>
            <person name="Watt R.M."/>
            <person name="Tong W.M."/>
        </authorList>
    </citation>
    <scope>NUCLEOTIDE SEQUENCE</scope>
    <source>
        <strain evidence="1">ATCC 10048</strain>
    </source>
</reference>
<keyword evidence="2" id="KW-1185">Reference proteome</keyword>
<dbReference type="Proteomes" id="UP001072034">
    <property type="component" value="Unassembled WGS sequence"/>
</dbReference>
<dbReference type="InterPro" id="IPR035965">
    <property type="entry name" value="PAS-like_dom_sf"/>
</dbReference>
<evidence type="ECO:0000313" key="2">
    <source>
        <dbReference type="Proteomes" id="UP001072034"/>
    </source>
</evidence>
<dbReference type="Gene3D" id="3.30.450.20">
    <property type="entry name" value="PAS domain"/>
    <property type="match status" value="1"/>
</dbReference>
<comment type="caution">
    <text evidence="1">The sequence shown here is derived from an EMBL/GenBank/DDBJ whole genome shotgun (WGS) entry which is preliminary data.</text>
</comment>
<sequence length="439" mass="48127">MESQVGYERFFEPDDIFFSTTDPKGVILRTNRTFDTLSRYTRERLISAPHNIIRHLDMPAGIFRLMWDDLQADKPVCAYVVNRAADGLDYRVFATIVPIDGGYLSVRTKPLDTVTQQAAEQIYRTVRSRERTVAARGASRRQIGEYGAGELTRELGAIGIESLHAMTLAQLPREVSDLVSAGVRVPAPPPVSGPVTQILTIVGHIEKDTNLLVFELEEYLRLLTSLASTKDVLLDVADRTEAFGEVVGGRALNIMDKADALASQVIDLSRATAPALRALPDRMDALRQSVLDLRFSVALMRLLTLMVGRFARSVLDGSEEDPAGSIRDLCRALEDGFSGLGPLCAEVEEGVASLDAELGRITPSLDRMVRRLSRWVDRYSGRGASAAVARATALVERGTPEVRGMAALAAECRGLHLPFDDAVIRRRLRTLQSALAEIG</sequence>
<gene>
    <name evidence="1" type="ORF">OHJ16_08330</name>
</gene>
<dbReference type="RefSeq" id="WP_268917524.1">
    <property type="nucleotide sequence ID" value="NZ_JAPTMY010000016.1"/>
</dbReference>